<accession>A0A1X6ZNS2</accession>
<gene>
    <name evidence="4" type="ORF">ROH8110_03134</name>
</gene>
<keyword evidence="1 4" id="KW-0808">Transferase</keyword>
<feature type="domain" description="N-acetyltransferase" evidence="3">
    <location>
        <begin position="94"/>
        <end position="242"/>
    </location>
</feature>
<dbReference type="GO" id="GO:0016747">
    <property type="term" value="F:acyltransferase activity, transferring groups other than amino-acyl groups"/>
    <property type="evidence" value="ECO:0007669"/>
    <property type="project" value="InterPro"/>
</dbReference>
<evidence type="ECO:0000313" key="5">
    <source>
        <dbReference type="Proteomes" id="UP000193207"/>
    </source>
</evidence>
<evidence type="ECO:0000256" key="2">
    <source>
        <dbReference type="ARBA" id="ARBA00023315"/>
    </source>
</evidence>
<dbReference type="Gene3D" id="3.40.630.30">
    <property type="match status" value="1"/>
</dbReference>
<dbReference type="OrthoDB" id="7301318at2"/>
<dbReference type="InterPro" id="IPR000182">
    <property type="entry name" value="GNAT_dom"/>
</dbReference>
<reference evidence="4 5" key="1">
    <citation type="submission" date="2017-03" db="EMBL/GenBank/DDBJ databases">
        <authorList>
            <person name="Afonso C.L."/>
            <person name="Miller P.J."/>
            <person name="Scott M.A."/>
            <person name="Spackman E."/>
            <person name="Goraichik I."/>
            <person name="Dimitrov K.M."/>
            <person name="Suarez D.L."/>
            <person name="Swayne D.E."/>
        </authorList>
    </citation>
    <scope>NUCLEOTIDE SEQUENCE [LARGE SCALE GENOMIC DNA]</scope>
    <source>
        <strain evidence="4 5">CECT 8110</strain>
    </source>
</reference>
<proteinExistence type="predicted"/>
<dbReference type="PANTHER" id="PTHR43877:SF1">
    <property type="entry name" value="ACETYLTRANSFERASE"/>
    <property type="match status" value="1"/>
</dbReference>
<keyword evidence="2" id="KW-0012">Acyltransferase</keyword>
<dbReference type="InterPro" id="IPR016181">
    <property type="entry name" value="Acyl_CoA_acyltransferase"/>
</dbReference>
<dbReference type="Proteomes" id="UP000193207">
    <property type="component" value="Unassembled WGS sequence"/>
</dbReference>
<sequence length="242" mass="25621">MTPSQLYAVVEATWPAAQTVERGCWTIRDGQGGGKRVSAATARTDAITAADLPAAESAMRALGQTPLFMIRAGDEALDTLLAGAGYGVIDPVNIHLAPVSELNAPQPHSTSFAIWEPLAIQIDMWATGGIGPDRVAVMRRAQCPKTSILARDGQRAAATAYVGLHDGVAMVHALEVTPHCRRRGMGRRVMLRAAAWARENGATHIAAVCTQENAAANALYASLGMALVGQYHYRIKEEAGPT</sequence>
<evidence type="ECO:0000313" key="4">
    <source>
        <dbReference type="EMBL" id="SLN57068.1"/>
    </source>
</evidence>
<dbReference type="PANTHER" id="PTHR43877">
    <property type="entry name" value="AMINOALKYLPHOSPHONATE N-ACETYLTRANSFERASE-RELATED-RELATED"/>
    <property type="match status" value="1"/>
</dbReference>
<name>A0A1X6ZNS2_9RHOB</name>
<dbReference type="Pfam" id="PF00583">
    <property type="entry name" value="Acetyltransf_1"/>
    <property type="match status" value="1"/>
</dbReference>
<dbReference type="EMBL" id="FWFU01000004">
    <property type="protein sequence ID" value="SLN57068.1"/>
    <property type="molecule type" value="Genomic_DNA"/>
</dbReference>
<dbReference type="RefSeq" id="WP_085818680.1">
    <property type="nucleotide sequence ID" value="NZ_FWFU01000004.1"/>
</dbReference>
<evidence type="ECO:0000256" key="1">
    <source>
        <dbReference type="ARBA" id="ARBA00022679"/>
    </source>
</evidence>
<dbReference type="PROSITE" id="PS51186">
    <property type="entry name" value="GNAT"/>
    <property type="match status" value="1"/>
</dbReference>
<dbReference type="AlphaFoldDB" id="A0A1X6ZNS2"/>
<dbReference type="InterPro" id="IPR050832">
    <property type="entry name" value="Bact_Acetyltransf"/>
</dbReference>
<organism evidence="4 5">
    <name type="scientific">Roseovarius halotolerans</name>
    <dbReference type="NCBI Taxonomy" id="505353"/>
    <lineage>
        <taxon>Bacteria</taxon>
        <taxon>Pseudomonadati</taxon>
        <taxon>Pseudomonadota</taxon>
        <taxon>Alphaproteobacteria</taxon>
        <taxon>Rhodobacterales</taxon>
        <taxon>Roseobacteraceae</taxon>
        <taxon>Roseovarius</taxon>
    </lineage>
</organism>
<keyword evidence="5" id="KW-1185">Reference proteome</keyword>
<evidence type="ECO:0000259" key="3">
    <source>
        <dbReference type="PROSITE" id="PS51186"/>
    </source>
</evidence>
<dbReference type="SUPFAM" id="SSF55729">
    <property type="entry name" value="Acyl-CoA N-acyltransferases (Nat)"/>
    <property type="match status" value="1"/>
</dbReference>
<protein>
    <submittedName>
        <fullName evidence="4">Putative acetyltransferase</fullName>
    </submittedName>
</protein>